<dbReference type="EMBL" id="QJRE01000120">
    <property type="protein sequence ID" value="NWL49841.1"/>
    <property type="molecule type" value="Genomic_DNA"/>
</dbReference>
<protein>
    <submittedName>
        <fullName evidence="1">Uncharacterized protein</fullName>
    </submittedName>
</protein>
<dbReference type="Proteomes" id="UP000704738">
    <property type="component" value="Unassembled WGS sequence"/>
</dbReference>
<proteinExistence type="predicted"/>
<evidence type="ECO:0000313" key="2">
    <source>
        <dbReference type="Proteomes" id="UP000704738"/>
    </source>
</evidence>
<sequence length="85" mass="8756">MTAAVAVTDTRPERSSAARAAHREQARSHWTRIGGWTQAAVGAGSPANGPGLLTNLHPPITVTATTVFAGKPAPTHASGVRHRPS</sequence>
<evidence type="ECO:0000313" key="1">
    <source>
        <dbReference type="EMBL" id="NWL49841.1"/>
    </source>
</evidence>
<name>A0ABD6NC77_9PSED</name>
<gene>
    <name evidence="1" type="ORF">DM819_29190</name>
</gene>
<reference evidence="1 2" key="1">
    <citation type="submission" date="2018-06" db="EMBL/GenBank/DDBJ databases">
        <title>Bacteria isolated from soil of Wuhan.</title>
        <authorList>
            <person name="Xiang W."/>
            <person name="Huang C."/>
        </authorList>
    </citation>
    <scope>NUCLEOTIDE SEQUENCE [LARGE SCALE GENOMIC DNA]</scope>
    <source>
        <strain evidence="2">xwS4</strain>
    </source>
</reference>
<accession>A0ABD6NC77</accession>
<dbReference type="AlphaFoldDB" id="A0ABD6NC77"/>
<organism evidence="1 2">
    <name type="scientific">Pseudomonas hunanensis</name>
    <dbReference type="NCBI Taxonomy" id="1247546"/>
    <lineage>
        <taxon>Bacteria</taxon>
        <taxon>Pseudomonadati</taxon>
        <taxon>Pseudomonadota</taxon>
        <taxon>Gammaproteobacteria</taxon>
        <taxon>Pseudomonadales</taxon>
        <taxon>Pseudomonadaceae</taxon>
        <taxon>Pseudomonas</taxon>
    </lineage>
</organism>
<comment type="caution">
    <text evidence="1">The sequence shown here is derived from an EMBL/GenBank/DDBJ whole genome shotgun (WGS) entry which is preliminary data.</text>
</comment>